<accession>A0A1I1R8X4</accession>
<dbReference type="PANTHER" id="PTHR35810">
    <property type="entry name" value="CYTOPLASMIC PROTEIN-RELATED"/>
    <property type="match status" value="1"/>
</dbReference>
<reference evidence="1 2" key="1">
    <citation type="submission" date="2016-10" db="EMBL/GenBank/DDBJ databases">
        <authorList>
            <person name="de Groot N.N."/>
        </authorList>
    </citation>
    <scope>NUCLEOTIDE SEQUENCE [LARGE SCALE GENOMIC DNA]</scope>
    <source>
        <strain evidence="1 2">HL3</strain>
    </source>
</reference>
<keyword evidence="2" id="KW-1185">Reference proteome</keyword>
<dbReference type="EMBL" id="FOMJ01000004">
    <property type="protein sequence ID" value="SFD30786.1"/>
    <property type="molecule type" value="Genomic_DNA"/>
</dbReference>
<dbReference type="AlphaFoldDB" id="A0A1I1R8X4"/>
<evidence type="ECO:0000313" key="2">
    <source>
        <dbReference type="Proteomes" id="UP000198611"/>
    </source>
</evidence>
<dbReference type="Proteomes" id="UP000198611">
    <property type="component" value="Unassembled WGS sequence"/>
</dbReference>
<sequence>MRKDFETPVIIYEEAGRAVEVRLDPDQETVWLSLNQLGEVFGRDKSVISRHLKNIFESNELERGSVVAKSATTAADGKTYQVGTTTFERFLTPGPLRMAGPR</sequence>
<proteinExistence type="predicted"/>
<protein>
    <submittedName>
        <fullName evidence="1">DNA ligase (NAD+)</fullName>
    </submittedName>
</protein>
<keyword evidence="1" id="KW-0436">Ligase</keyword>
<evidence type="ECO:0000313" key="1">
    <source>
        <dbReference type="EMBL" id="SFD30786.1"/>
    </source>
</evidence>
<organism evidence="1 2">
    <name type="scientific">Thiohalospira halophila DSM 15071</name>
    <dbReference type="NCBI Taxonomy" id="1123397"/>
    <lineage>
        <taxon>Bacteria</taxon>
        <taxon>Pseudomonadati</taxon>
        <taxon>Pseudomonadota</taxon>
        <taxon>Gammaproteobacteria</taxon>
        <taxon>Thiohalospirales</taxon>
        <taxon>Thiohalospiraceae</taxon>
        <taxon>Thiohalospira</taxon>
    </lineage>
</organism>
<dbReference type="GO" id="GO:0016874">
    <property type="term" value="F:ligase activity"/>
    <property type="evidence" value="ECO:0007669"/>
    <property type="project" value="UniProtKB-KW"/>
</dbReference>
<dbReference type="RefSeq" id="WP_240308053.1">
    <property type="nucleotide sequence ID" value="NZ_FOMJ01000004.1"/>
</dbReference>
<gene>
    <name evidence="1" type="ORF">SAMN05660831_01371</name>
</gene>
<dbReference type="PANTHER" id="PTHR35810:SF1">
    <property type="entry name" value="CYTOPLASMIC PROTEIN"/>
    <property type="match status" value="1"/>
</dbReference>
<name>A0A1I1R8X4_9GAMM</name>
<dbReference type="STRING" id="1123397.SAMN05660831_01371"/>